<dbReference type="Proteomes" id="UP000033618">
    <property type="component" value="Unassembled WGS sequence"/>
</dbReference>
<organism evidence="1 2">
    <name type="scientific">Robbsia andropogonis</name>
    <dbReference type="NCBI Taxonomy" id="28092"/>
    <lineage>
        <taxon>Bacteria</taxon>
        <taxon>Pseudomonadati</taxon>
        <taxon>Pseudomonadota</taxon>
        <taxon>Betaproteobacteria</taxon>
        <taxon>Burkholderiales</taxon>
        <taxon>Burkholderiaceae</taxon>
        <taxon>Robbsia</taxon>
    </lineage>
</organism>
<accession>A0A0F5JY90</accession>
<dbReference type="AlphaFoldDB" id="A0A0F5JY90"/>
<dbReference type="PATRIC" id="fig|28092.6.peg.4290"/>
<comment type="caution">
    <text evidence="1">The sequence shown here is derived from an EMBL/GenBank/DDBJ whole genome shotgun (WGS) entry which is preliminary data.</text>
</comment>
<dbReference type="EMBL" id="LAQU01000022">
    <property type="protein sequence ID" value="KKB62252.1"/>
    <property type="molecule type" value="Genomic_DNA"/>
</dbReference>
<evidence type="ECO:0000313" key="1">
    <source>
        <dbReference type="EMBL" id="KKB62252.1"/>
    </source>
</evidence>
<name>A0A0F5JY90_9BURK</name>
<proteinExistence type="predicted"/>
<reference evidence="1 2" key="1">
    <citation type="submission" date="2015-03" db="EMBL/GenBank/DDBJ databases">
        <title>Draft Genome Sequence of Burkholderia andropogonis type strain ICMP2807, isolated from Sorghum bicolor.</title>
        <authorList>
            <person name="Lopes-Santos L."/>
            <person name="Castro D.B."/>
            <person name="Ottoboni L.M."/>
            <person name="Park D."/>
            <person name="Weirc B.S."/>
            <person name="Destefano S.A."/>
        </authorList>
    </citation>
    <scope>NUCLEOTIDE SEQUENCE [LARGE SCALE GENOMIC DNA]</scope>
    <source>
        <strain evidence="1 2">ICMP2807</strain>
    </source>
</reference>
<dbReference type="InterPro" id="IPR044899">
    <property type="entry name" value="SptP_N_sf"/>
</dbReference>
<dbReference type="STRING" id="28092.WM40_18255"/>
<dbReference type="RefSeq" id="WP_046153588.1">
    <property type="nucleotide sequence ID" value="NZ_CADFGU010000014.1"/>
</dbReference>
<protein>
    <submittedName>
        <fullName evidence="1">Uncharacterized protein</fullName>
    </submittedName>
</protein>
<dbReference type="Gene3D" id="4.10.1330.10">
    <property type="entry name" value="non globular Virulence effector SptP domain"/>
    <property type="match status" value="1"/>
</dbReference>
<keyword evidence="2" id="KW-1185">Reference proteome</keyword>
<gene>
    <name evidence="1" type="ORF">WM40_18255</name>
</gene>
<sequence length="516" mass="56803">MTNDSLSQGGLLTDFQSDATTVTDIRPFAEAERRSNLVEYGVSPFWRGMVRILSNLPIIGNTNVVKQAAADITFSDTTRAERFEAFVGALRSQYGAEITDKVVAITALSPTNYLSLSKMREARDVAAMRQGVTHNQRFQNRVEVKVWNWENMNRVGHVSLLLRHPIANHGRTVLKGDKAETYASWWPGNELPTSTDNSLVDNVVDKIVHRLAFTGTALGRTSDYANDVYAEMSERTREGLEEGRLQPLPGQVPMNYIDDSTNLPTTTWGMEPNASIAMPMAGYNEKPYVDAAGKEENYMEFTWTPFGLDGGAIKTYWETEIKGNKSAQFKIFSTDWNCSGVSARLLKAGGAEAFLPVPETTLLMDPNTMRRYATDLMTEVTALNAKSEAIDAMFSKLFVLEMEADENGAPPTFSVRFKRVQDAIALLPPATKATMQTLSDAVAACDPVAHDHAGMMRQLKGLVNGLHPHIKGPFGTHINLVLVSACHLLNAIRVEAFADKTHNGHNAVGSEQADVE</sequence>
<evidence type="ECO:0000313" key="2">
    <source>
        <dbReference type="Proteomes" id="UP000033618"/>
    </source>
</evidence>
<dbReference type="OrthoDB" id="9027722at2"/>